<evidence type="ECO:0000313" key="1">
    <source>
        <dbReference type="EMBL" id="KAK9131947.1"/>
    </source>
</evidence>
<comment type="caution">
    <text evidence="1">The sequence shown here is derived from an EMBL/GenBank/DDBJ whole genome shotgun (WGS) entry which is preliminary data.</text>
</comment>
<protein>
    <submittedName>
        <fullName evidence="1">Uncharacterized protein</fullName>
    </submittedName>
</protein>
<name>A0AAP0P5L2_9MAGN</name>
<evidence type="ECO:0000313" key="2">
    <source>
        <dbReference type="Proteomes" id="UP001419268"/>
    </source>
</evidence>
<dbReference type="AlphaFoldDB" id="A0AAP0P5L2"/>
<dbReference type="Gene3D" id="3.40.50.150">
    <property type="entry name" value="Vaccinia Virus protein VP39"/>
    <property type="match status" value="1"/>
</dbReference>
<gene>
    <name evidence="1" type="ORF">Scep_011475</name>
</gene>
<proteinExistence type="predicted"/>
<reference evidence="1 2" key="1">
    <citation type="submission" date="2024-01" db="EMBL/GenBank/DDBJ databases">
        <title>Genome assemblies of Stephania.</title>
        <authorList>
            <person name="Yang L."/>
        </authorList>
    </citation>
    <scope>NUCLEOTIDE SEQUENCE [LARGE SCALE GENOMIC DNA]</scope>
    <source>
        <strain evidence="1">JXDWG</strain>
        <tissue evidence="1">Leaf</tissue>
    </source>
</reference>
<dbReference type="EMBL" id="JBBNAG010000005">
    <property type="protein sequence ID" value="KAK9131947.1"/>
    <property type="molecule type" value="Genomic_DNA"/>
</dbReference>
<accession>A0AAP0P5L2</accession>
<dbReference type="InterPro" id="IPR029063">
    <property type="entry name" value="SAM-dependent_MTases_sf"/>
</dbReference>
<sequence length="128" mass="14192">MIDDHHEKHLQEQENNGYVLTLSSKILLKDHWTFPLWFAGPALLKPWQSFSGWLKGGDGNGDGDGDGDSTIFEAAHGKSLWNHVAENFDEFCSSFNEAMAADSRVVLSVLVSTEYKAMFEGGGKEKIT</sequence>
<organism evidence="1 2">
    <name type="scientific">Stephania cephalantha</name>
    <dbReference type="NCBI Taxonomy" id="152367"/>
    <lineage>
        <taxon>Eukaryota</taxon>
        <taxon>Viridiplantae</taxon>
        <taxon>Streptophyta</taxon>
        <taxon>Embryophyta</taxon>
        <taxon>Tracheophyta</taxon>
        <taxon>Spermatophyta</taxon>
        <taxon>Magnoliopsida</taxon>
        <taxon>Ranunculales</taxon>
        <taxon>Menispermaceae</taxon>
        <taxon>Menispermoideae</taxon>
        <taxon>Cissampelideae</taxon>
        <taxon>Stephania</taxon>
    </lineage>
</organism>
<keyword evidence="2" id="KW-1185">Reference proteome</keyword>
<dbReference type="Proteomes" id="UP001419268">
    <property type="component" value="Unassembled WGS sequence"/>
</dbReference>